<dbReference type="Proteomes" id="UP000507470">
    <property type="component" value="Unassembled WGS sequence"/>
</dbReference>
<dbReference type="GO" id="GO:0004888">
    <property type="term" value="F:transmembrane signaling receptor activity"/>
    <property type="evidence" value="ECO:0007669"/>
    <property type="project" value="InterPro"/>
</dbReference>
<dbReference type="PRINTS" id="PR00252">
    <property type="entry name" value="NRIONCHANNEL"/>
</dbReference>
<evidence type="ECO:0000313" key="3">
    <source>
        <dbReference type="EMBL" id="CAC5385199.1"/>
    </source>
</evidence>
<accession>A0A6J8BQZ6</accession>
<evidence type="ECO:0000313" key="4">
    <source>
        <dbReference type="Proteomes" id="UP000507470"/>
    </source>
</evidence>
<dbReference type="CDD" id="cd18989">
    <property type="entry name" value="LGIC_ECD_cation"/>
    <property type="match status" value="1"/>
</dbReference>
<dbReference type="AlphaFoldDB" id="A0A6J8BQZ6"/>
<dbReference type="Pfam" id="PF02931">
    <property type="entry name" value="Neur_chan_LBD"/>
    <property type="match status" value="1"/>
</dbReference>
<dbReference type="InterPro" id="IPR036734">
    <property type="entry name" value="Neur_chan_lig-bd_sf"/>
</dbReference>
<dbReference type="EMBL" id="CACVKT020003691">
    <property type="protein sequence ID" value="CAC5385199.1"/>
    <property type="molecule type" value="Genomic_DNA"/>
</dbReference>
<dbReference type="OrthoDB" id="5809364at2759"/>
<keyword evidence="1" id="KW-0732">Signal</keyword>
<gene>
    <name evidence="3" type="ORF">MCOR_20768</name>
</gene>
<name>A0A6J8BQZ6_MYTCO</name>
<feature type="signal peptide" evidence="1">
    <location>
        <begin position="1"/>
        <end position="25"/>
    </location>
</feature>
<evidence type="ECO:0000256" key="1">
    <source>
        <dbReference type="SAM" id="SignalP"/>
    </source>
</evidence>
<proteinExistence type="predicted"/>
<dbReference type="PANTHER" id="PTHR18945">
    <property type="entry name" value="NEUROTRANSMITTER GATED ION CHANNEL"/>
    <property type="match status" value="1"/>
</dbReference>
<evidence type="ECO:0000259" key="2">
    <source>
        <dbReference type="Pfam" id="PF02931"/>
    </source>
</evidence>
<protein>
    <submittedName>
        <fullName evidence="3">CHRNA9</fullName>
    </submittedName>
</protein>
<dbReference type="GO" id="GO:0005230">
    <property type="term" value="F:extracellular ligand-gated monoatomic ion channel activity"/>
    <property type="evidence" value="ECO:0007669"/>
    <property type="project" value="InterPro"/>
</dbReference>
<dbReference type="SUPFAM" id="SSF63712">
    <property type="entry name" value="Nicotinic receptor ligand binding domain-like"/>
    <property type="match status" value="1"/>
</dbReference>
<feature type="domain" description="Neurotransmitter-gated ion-channel ligand-binding" evidence="2">
    <location>
        <begin position="33"/>
        <end position="210"/>
    </location>
</feature>
<dbReference type="Gene3D" id="2.70.170.10">
    <property type="entry name" value="Neurotransmitter-gated ion-channel ligand-binding domain"/>
    <property type="match status" value="1"/>
</dbReference>
<organism evidence="3 4">
    <name type="scientific">Mytilus coruscus</name>
    <name type="common">Sea mussel</name>
    <dbReference type="NCBI Taxonomy" id="42192"/>
    <lineage>
        <taxon>Eukaryota</taxon>
        <taxon>Metazoa</taxon>
        <taxon>Spiralia</taxon>
        <taxon>Lophotrochozoa</taxon>
        <taxon>Mollusca</taxon>
        <taxon>Bivalvia</taxon>
        <taxon>Autobranchia</taxon>
        <taxon>Pteriomorphia</taxon>
        <taxon>Mytilida</taxon>
        <taxon>Mytiloidea</taxon>
        <taxon>Mytilidae</taxon>
        <taxon>Mytilinae</taxon>
        <taxon>Mytilus</taxon>
    </lineage>
</organism>
<dbReference type="GO" id="GO:0016020">
    <property type="term" value="C:membrane"/>
    <property type="evidence" value="ECO:0007669"/>
    <property type="project" value="InterPro"/>
</dbReference>
<sequence>MDKGIAFRCMPRLILPCLFLYIVNGQTYTDMSNLYTDIFTSHQKSFIPNSDFSTALNVTLKLYLLAIVRFDEVDETVDVSTGIKLTWADAGLNWNPSSYGNAEFIIVRHTDVWTPKFVLVNSVETYEPIGKDYDVFVTIYYNGSVSIANGDVMSAKCTANVYKFPFDSQTCDLNFVVWGISANNINLIADSYPVGLSFYTPNSDWSPESSTGETLLWNGYSNFKRTFTVKRAPLYYNIVVACPTILFSLLRSKTKNEQSFQILWIKDTMETAIISYTTSV</sequence>
<keyword evidence="4" id="KW-1185">Reference proteome</keyword>
<dbReference type="FunFam" id="2.70.170.10:FF:000028">
    <property type="entry name" value="AcetylCholine Receptor"/>
    <property type="match status" value="1"/>
</dbReference>
<reference evidence="3 4" key="1">
    <citation type="submission" date="2020-06" db="EMBL/GenBank/DDBJ databases">
        <authorList>
            <person name="Li R."/>
            <person name="Bekaert M."/>
        </authorList>
    </citation>
    <scope>NUCLEOTIDE SEQUENCE [LARGE SCALE GENOMIC DNA]</scope>
    <source>
        <strain evidence="4">wild</strain>
    </source>
</reference>
<dbReference type="InterPro" id="IPR006201">
    <property type="entry name" value="Neur_channel"/>
</dbReference>
<feature type="chain" id="PRO_5026936719" evidence="1">
    <location>
        <begin position="26"/>
        <end position="280"/>
    </location>
</feature>
<dbReference type="InterPro" id="IPR006202">
    <property type="entry name" value="Neur_chan_lig-bd"/>
</dbReference>